<dbReference type="STRING" id="1073327.SAMN04488108_2440"/>
<organism evidence="1 2">
    <name type="scientific">Algoriphagus zhangzhouensis</name>
    <dbReference type="NCBI Taxonomy" id="1073327"/>
    <lineage>
        <taxon>Bacteria</taxon>
        <taxon>Pseudomonadati</taxon>
        <taxon>Bacteroidota</taxon>
        <taxon>Cytophagia</taxon>
        <taxon>Cytophagales</taxon>
        <taxon>Cyclobacteriaceae</taxon>
        <taxon>Algoriphagus</taxon>
    </lineage>
</organism>
<gene>
    <name evidence="1" type="ORF">SAMN04488108_2440</name>
</gene>
<reference evidence="2" key="1">
    <citation type="submission" date="2016-12" db="EMBL/GenBank/DDBJ databases">
        <authorList>
            <person name="Varghese N."/>
            <person name="Submissions S."/>
        </authorList>
    </citation>
    <scope>NUCLEOTIDE SEQUENCE [LARGE SCALE GENOMIC DNA]</scope>
    <source>
        <strain evidence="2">DSM 25035</strain>
    </source>
</reference>
<dbReference type="EMBL" id="FRXN01000003">
    <property type="protein sequence ID" value="SHO62977.1"/>
    <property type="molecule type" value="Genomic_DNA"/>
</dbReference>
<keyword evidence="2" id="KW-1185">Reference proteome</keyword>
<accession>A0A1M7ZDL8</accession>
<protein>
    <recommendedName>
        <fullName evidence="3">Lipocalin-like domain-containing protein</fullName>
    </recommendedName>
</protein>
<dbReference type="AlphaFoldDB" id="A0A1M7ZDL8"/>
<evidence type="ECO:0000313" key="1">
    <source>
        <dbReference type="EMBL" id="SHO62977.1"/>
    </source>
</evidence>
<name>A0A1M7ZDL8_9BACT</name>
<evidence type="ECO:0000313" key="2">
    <source>
        <dbReference type="Proteomes" id="UP000184609"/>
    </source>
</evidence>
<dbReference type="Proteomes" id="UP000184609">
    <property type="component" value="Unassembled WGS sequence"/>
</dbReference>
<evidence type="ECO:0008006" key="3">
    <source>
        <dbReference type="Google" id="ProtNLM"/>
    </source>
</evidence>
<proteinExistence type="predicted"/>
<sequence length="145" mass="16504">MNLINIPALILFFFLQGSPIQMQELLGKWQLVHFDGIDRIRNSPQFRSANPTALADMQAKIKNRLENTIYKFVENDSLLFTDFQNQRMIQKKAKLELSPENILTINSGGEIRKAKIVEVTDSKLVLEPISDSPGSGKLTFEKIIE</sequence>